<proteinExistence type="predicted"/>
<evidence type="ECO:0000313" key="3">
    <source>
        <dbReference type="EMBL" id="CAH8360791.1"/>
    </source>
</evidence>
<gene>
    <name evidence="3" type="ORF">ERUC_LOCUS26547</name>
</gene>
<name>A0ABC8KXY2_ERUVS</name>
<reference evidence="3 4" key="1">
    <citation type="submission" date="2022-03" db="EMBL/GenBank/DDBJ databases">
        <authorList>
            <person name="Macdonald S."/>
            <person name="Ahmed S."/>
            <person name="Newling K."/>
        </authorList>
    </citation>
    <scope>NUCLEOTIDE SEQUENCE [LARGE SCALE GENOMIC DNA]</scope>
</reference>
<evidence type="ECO:0000256" key="1">
    <source>
        <dbReference type="SAM" id="MobiDB-lite"/>
    </source>
</evidence>
<sequence>MYGVCYLGVKEGNSIDGYFLQVTNYCYYLKDVASSALSDDDFTQEECEELQQRIKNGYVKRLTVVEMEDKVRSLHEDVTKHWIARELVSLPRKINQASEKGWKREYHFSYLDRRELLSNPEEQARLLLEVPEVIAEELEPERVDVDVNTEDEFMEPNPEVSIETHHNDSPVAGLVKSQEIPQLCDEEEEQPPWAVSVGASHVL</sequence>
<accession>A0ABC8KXY2</accession>
<evidence type="ECO:0000313" key="4">
    <source>
        <dbReference type="Proteomes" id="UP001642260"/>
    </source>
</evidence>
<keyword evidence="4" id="KW-1185">Reference proteome</keyword>
<dbReference type="PANTHER" id="PTHR46851">
    <property type="entry name" value="OS01G0884500 PROTEIN"/>
    <property type="match status" value="1"/>
</dbReference>
<evidence type="ECO:0000259" key="2">
    <source>
        <dbReference type="Pfam" id="PF25980"/>
    </source>
</evidence>
<dbReference type="SUPFAM" id="SSF159042">
    <property type="entry name" value="Plus3-like"/>
    <property type="match status" value="1"/>
</dbReference>
<dbReference type="EMBL" id="CAKOAT010294043">
    <property type="protein sequence ID" value="CAH8360791.1"/>
    <property type="molecule type" value="Genomic_DNA"/>
</dbReference>
<dbReference type="InterPro" id="IPR058668">
    <property type="entry name" value="NERD_dom"/>
</dbReference>
<dbReference type="InterPro" id="IPR036128">
    <property type="entry name" value="Plus3-like_sf"/>
</dbReference>
<comment type="caution">
    <text evidence="3">The sequence shown here is derived from an EMBL/GenBank/DDBJ whole genome shotgun (WGS) entry which is preliminary data.</text>
</comment>
<dbReference type="Pfam" id="PF25980">
    <property type="entry name" value="NERD_plant"/>
    <property type="match status" value="1"/>
</dbReference>
<dbReference type="InterPro" id="IPR045894">
    <property type="entry name" value="At5g08430-like"/>
</dbReference>
<feature type="domain" description="NERD" evidence="2">
    <location>
        <begin position="76"/>
        <end position="126"/>
    </location>
</feature>
<protein>
    <recommendedName>
        <fullName evidence="2">NERD domain-containing protein</fullName>
    </recommendedName>
</protein>
<dbReference type="Proteomes" id="UP001642260">
    <property type="component" value="Unassembled WGS sequence"/>
</dbReference>
<organism evidence="3 4">
    <name type="scientific">Eruca vesicaria subsp. sativa</name>
    <name type="common">Garden rocket</name>
    <name type="synonym">Eruca sativa</name>
    <dbReference type="NCBI Taxonomy" id="29727"/>
    <lineage>
        <taxon>Eukaryota</taxon>
        <taxon>Viridiplantae</taxon>
        <taxon>Streptophyta</taxon>
        <taxon>Embryophyta</taxon>
        <taxon>Tracheophyta</taxon>
        <taxon>Spermatophyta</taxon>
        <taxon>Magnoliopsida</taxon>
        <taxon>eudicotyledons</taxon>
        <taxon>Gunneridae</taxon>
        <taxon>Pentapetalae</taxon>
        <taxon>rosids</taxon>
        <taxon>malvids</taxon>
        <taxon>Brassicales</taxon>
        <taxon>Brassicaceae</taxon>
        <taxon>Brassiceae</taxon>
        <taxon>Eruca</taxon>
    </lineage>
</organism>
<dbReference type="Gene3D" id="3.90.70.200">
    <property type="entry name" value="Plus-3 domain"/>
    <property type="match status" value="1"/>
</dbReference>
<feature type="region of interest" description="Disordered" evidence="1">
    <location>
        <begin position="160"/>
        <end position="203"/>
    </location>
</feature>
<dbReference type="PANTHER" id="PTHR46851:SF6">
    <property type="entry name" value="SWIB_MDM2, PLUS-3 AND GYF DOMAIN-CONTAINING PROTEIN"/>
    <property type="match status" value="1"/>
</dbReference>
<dbReference type="AlphaFoldDB" id="A0ABC8KXY2"/>